<dbReference type="AlphaFoldDB" id="A0A5E3ZVG4"/>
<dbReference type="PROSITE" id="PS00627">
    <property type="entry name" value="GHMP_KINASES_ATP"/>
    <property type="match status" value="1"/>
</dbReference>
<name>A0A5E3ZVG4_9ACTN</name>
<evidence type="ECO:0000256" key="8">
    <source>
        <dbReference type="ARBA" id="ARBA00022741"/>
    </source>
</evidence>
<evidence type="ECO:0000256" key="2">
    <source>
        <dbReference type="ARBA" id="ARBA00007370"/>
    </source>
</evidence>
<dbReference type="SUPFAM" id="SSF54211">
    <property type="entry name" value="Ribosomal protein S5 domain 2-like"/>
    <property type="match status" value="1"/>
</dbReference>
<accession>A0A5E3ZVG4</accession>
<dbReference type="EC" id="2.7.1.39" evidence="3 13"/>
<keyword evidence="10 13" id="KW-0067">ATP-binding</keyword>
<evidence type="ECO:0000256" key="4">
    <source>
        <dbReference type="ARBA" id="ARBA00017858"/>
    </source>
</evidence>
<evidence type="ECO:0000256" key="12">
    <source>
        <dbReference type="ARBA" id="ARBA00049954"/>
    </source>
</evidence>
<dbReference type="SUPFAM" id="SSF55060">
    <property type="entry name" value="GHMP Kinase, C-terminal domain"/>
    <property type="match status" value="1"/>
</dbReference>
<evidence type="ECO:0000259" key="14">
    <source>
        <dbReference type="Pfam" id="PF00288"/>
    </source>
</evidence>
<keyword evidence="9 13" id="KW-0418">Kinase</keyword>
<dbReference type="Gene3D" id="3.30.70.890">
    <property type="entry name" value="GHMP kinase, C-terminal domain"/>
    <property type="match status" value="1"/>
</dbReference>
<evidence type="ECO:0000256" key="11">
    <source>
        <dbReference type="ARBA" id="ARBA00049375"/>
    </source>
</evidence>
<comment type="pathway">
    <text evidence="1 13">Amino-acid biosynthesis; L-threonine biosynthesis; L-threonine from L-aspartate: step 4/5.</text>
</comment>
<organism evidence="15 16">
    <name type="scientific">Lawsonella clevelandensis</name>
    <dbReference type="NCBI Taxonomy" id="1528099"/>
    <lineage>
        <taxon>Bacteria</taxon>
        <taxon>Bacillati</taxon>
        <taxon>Actinomycetota</taxon>
        <taxon>Actinomycetes</taxon>
        <taxon>Mycobacteriales</taxon>
        <taxon>Lawsonellaceae</taxon>
        <taxon>Lawsonella</taxon>
    </lineage>
</organism>
<evidence type="ECO:0000256" key="7">
    <source>
        <dbReference type="ARBA" id="ARBA00022697"/>
    </source>
</evidence>
<dbReference type="GO" id="GO:0005524">
    <property type="term" value="F:ATP binding"/>
    <property type="evidence" value="ECO:0007669"/>
    <property type="project" value="UniProtKB-UniRule"/>
</dbReference>
<dbReference type="InterPro" id="IPR020568">
    <property type="entry name" value="Ribosomal_Su5_D2-typ_SF"/>
</dbReference>
<dbReference type="InterPro" id="IPR006203">
    <property type="entry name" value="GHMP_knse_ATP-bd_CS"/>
</dbReference>
<evidence type="ECO:0000256" key="10">
    <source>
        <dbReference type="ARBA" id="ARBA00022840"/>
    </source>
</evidence>
<evidence type="ECO:0000256" key="9">
    <source>
        <dbReference type="ARBA" id="ARBA00022777"/>
    </source>
</evidence>
<dbReference type="InterPro" id="IPR000870">
    <property type="entry name" value="Homoserine_kinase"/>
</dbReference>
<dbReference type="EMBL" id="LR584267">
    <property type="protein sequence ID" value="VHN99920.1"/>
    <property type="molecule type" value="Genomic_DNA"/>
</dbReference>
<keyword evidence="6 13" id="KW-0808">Transferase</keyword>
<dbReference type="NCBIfam" id="TIGR00191">
    <property type="entry name" value="thrB"/>
    <property type="match status" value="1"/>
</dbReference>
<evidence type="ECO:0000313" key="16">
    <source>
        <dbReference type="Proteomes" id="UP000324288"/>
    </source>
</evidence>
<keyword evidence="7 13" id="KW-0791">Threonine biosynthesis</keyword>
<keyword evidence="16" id="KW-1185">Reference proteome</keyword>
<dbReference type="PIRSF" id="PIRSF000676">
    <property type="entry name" value="Homoser_kin"/>
    <property type="match status" value="1"/>
</dbReference>
<dbReference type="InterPro" id="IPR014721">
    <property type="entry name" value="Ribsml_uS5_D2-typ_fold_subgr"/>
</dbReference>
<dbReference type="Proteomes" id="UP000324288">
    <property type="component" value="Chromosome"/>
</dbReference>
<dbReference type="GO" id="GO:0005737">
    <property type="term" value="C:cytoplasm"/>
    <property type="evidence" value="ECO:0007669"/>
    <property type="project" value="UniProtKB-SubCell"/>
</dbReference>
<dbReference type="InterPro" id="IPR036554">
    <property type="entry name" value="GHMP_kinase_C_sf"/>
</dbReference>
<comment type="similarity">
    <text evidence="2 13">Belongs to the GHMP kinase family. Homoserine kinase subfamily.</text>
</comment>
<evidence type="ECO:0000256" key="6">
    <source>
        <dbReference type="ARBA" id="ARBA00022679"/>
    </source>
</evidence>
<protein>
    <recommendedName>
        <fullName evidence="4 13">Homoserine kinase</fullName>
        <shortName evidence="13">HK</shortName>
        <shortName evidence="13">HSK</shortName>
        <ecNumber evidence="3 13">2.7.1.39</ecNumber>
    </recommendedName>
</protein>
<dbReference type="HAMAP" id="MF_00384">
    <property type="entry name" value="Homoser_kinase"/>
    <property type="match status" value="1"/>
</dbReference>
<dbReference type="PANTHER" id="PTHR20861:SF1">
    <property type="entry name" value="HOMOSERINE KINASE"/>
    <property type="match status" value="1"/>
</dbReference>
<dbReference type="GO" id="GO:0004413">
    <property type="term" value="F:homoserine kinase activity"/>
    <property type="evidence" value="ECO:0007669"/>
    <property type="project" value="UniProtKB-UniRule"/>
</dbReference>
<dbReference type="UniPathway" id="UPA00050">
    <property type="reaction ID" value="UER00064"/>
</dbReference>
<proteinExistence type="inferred from homology"/>
<evidence type="ECO:0000256" key="3">
    <source>
        <dbReference type="ARBA" id="ARBA00012078"/>
    </source>
</evidence>
<keyword evidence="13" id="KW-0963">Cytoplasm</keyword>
<feature type="binding site" evidence="13">
    <location>
        <begin position="101"/>
        <end position="111"/>
    </location>
    <ligand>
        <name>ATP</name>
        <dbReference type="ChEBI" id="CHEBI:30616"/>
    </ligand>
</feature>
<dbReference type="GO" id="GO:0009088">
    <property type="term" value="P:threonine biosynthetic process"/>
    <property type="evidence" value="ECO:0007669"/>
    <property type="project" value="UniProtKB-UniRule"/>
</dbReference>
<sequence>MKDGMAEARMLPVGAKAAIRVPASSANLGPGFDTLGLALGIWDDVSCEVIDSGLVIEVTGEGAGEVPLDEGHLVYRAFRAGMEANGYDVPGLRLVCHNRVPESRGLGSSAAAAVGGVALADALCDRPFELKRMVQISSEFEGHPDNSSAAVLGGMVVSWADQPGFANTSYHAIRLDVHPDIRATVLVPYSRSSTEETRAVLPSMVPHQDAIFNVSRAAMMMLAMTKCPDLLFDASDDRLHQRQRAAALPVTTRWIRRLRDRGLAAMVSGAGPTALCLHVGGFPADLQAEAEEDGLRVLHLDICEGVQRVY</sequence>
<keyword evidence="5 13" id="KW-0028">Amino-acid biosynthesis</keyword>
<dbReference type="Gene3D" id="3.30.230.10">
    <property type="match status" value="1"/>
</dbReference>
<dbReference type="InterPro" id="IPR006204">
    <property type="entry name" value="GHMP_kinase_N_dom"/>
</dbReference>
<gene>
    <name evidence="13 15" type="primary">thrB</name>
    <name evidence="15" type="ORF">LC603019_00333</name>
</gene>
<evidence type="ECO:0000256" key="5">
    <source>
        <dbReference type="ARBA" id="ARBA00022605"/>
    </source>
</evidence>
<dbReference type="Pfam" id="PF00288">
    <property type="entry name" value="GHMP_kinases_N"/>
    <property type="match status" value="1"/>
</dbReference>
<evidence type="ECO:0000256" key="13">
    <source>
        <dbReference type="HAMAP-Rule" id="MF_00384"/>
    </source>
</evidence>
<comment type="function">
    <text evidence="12 13">Catalyzes the ATP-dependent phosphorylation of L-homoserine to L-homoserine phosphate.</text>
</comment>
<evidence type="ECO:0000256" key="1">
    <source>
        <dbReference type="ARBA" id="ARBA00005015"/>
    </source>
</evidence>
<reference evidence="15 16" key="1">
    <citation type="submission" date="2019-04" db="EMBL/GenBank/DDBJ databases">
        <authorList>
            <person name="Seth-Smith MB H."/>
            <person name="Seth-Smith H."/>
        </authorList>
    </citation>
    <scope>NUCLEOTIDE SEQUENCE [LARGE SCALE GENOMIC DNA]</scope>
    <source>
        <strain evidence="15">USB-603019</strain>
    </source>
</reference>
<comment type="catalytic activity">
    <reaction evidence="11 13">
        <text>L-homoserine + ATP = O-phospho-L-homoserine + ADP + H(+)</text>
        <dbReference type="Rhea" id="RHEA:13985"/>
        <dbReference type="ChEBI" id="CHEBI:15378"/>
        <dbReference type="ChEBI" id="CHEBI:30616"/>
        <dbReference type="ChEBI" id="CHEBI:57476"/>
        <dbReference type="ChEBI" id="CHEBI:57590"/>
        <dbReference type="ChEBI" id="CHEBI:456216"/>
        <dbReference type="EC" id="2.7.1.39"/>
    </reaction>
</comment>
<keyword evidence="8 13" id="KW-0547">Nucleotide-binding</keyword>
<evidence type="ECO:0000313" key="15">
    <source>
        <dbReference type="EMBL" id="VHN99920.1"/>
    </source>
</evidence>
<dbReference type="PANTHER" id="PTHR20861">
    <property type="entry name" value="HOMOSERINE/4-DIPHOSPHOCYTIDYL-2-C-METHYL-D-ERYTHRITOL KINASE"/>
    <property type="match status" value="1"/>
</dbReference>
<feature type="domain" description="GHMP kinase N-terminal" evidence="14">
    <location>
        <begin position="73"/>
        <end position="154"/>
    </location>
</feature>
<dbReference type="PRINTS" id="PR00958">
    <property type="entry name" value="HOMSERKINASE"/>
</dbReference>
<comment type="subcellular location">
    <subcellularLocation>
        <location evidence="13">Cytoplasm</location>
    </subcellularLocation>
</comment>